<organism evidence="2 3">
    <name type="scientific">Candidatus Kryptonium thompsonii</name>
    <dbReference type="NCBI Taxonomy" id="1633631"/>
    <lineage>
        <taxon>Bacteria</taxon>
        <taxon>Pseudomonadati</taxon>
        <taxon>Candidatus Kryptoniota</taxon>
        <taxon>Candidatus Kryptonium</taxon>
    </lineage>
</organism>
<accession>A0A0N7MTV6</accession>
<accession>A0A0P1P8A6</accession>
<dbReference type="EMBL" id="FAOP01000006">
    <property type="protein sequence ID" value="CUU06354.1"/>
    <property type="molecule type" value="Genomic_DNA"/>
</dbReference>
<name>A0A0P1MAS0_9BACT</name>
<reference evidence="3 4" key="2">
    <citation type="submission" date="2015-11" db="EMBL/GenBank/DDBJ databases">
        <authorList>
            <person name="Varghese N."/>
        </authorList>
    </citation>
    <scope>NUCLEOTIDE SEQUENCE [LARGE SCALE GENOMIC DNA]</scope>
    <source>
        <strain evidence="1 4">JGI-8</strain>
    </source>
</reference>
<evidence type="ECO:0000313" key="4">
    <source>
        <dbReference type="Proteomes" id="UP000182200"/>
    </source>
</evidence>
<dbReference type="EMBL" id="CZVI01000017">
    <property type="protein sequence ID" value="CUS89266.1"/>
    <property type="molecule type" value="Genomic_DNA"/>
</dbReference>
<accession>A0A0P1M3L9</accession>
<accession>A0A0P1LL57</accession>
<dbReference type="OrthoDB" id="9808639at2"/>
<reference evidence="2" key="1">
    <citation type="submission" date="2015-11" db="EMBL/GenBank/DDBJ databases">
        <authorList>
            <person name="Zhang Y."/>
            <person name="Guo Z."/>
        </authorList>
    </citation>
    <scope>NUCLEOTIDE SEQUENCE [LARGE SCALE GENOMIC DNA]</scope>
    <source>
        <strain evidence="2">JGI-4</strain>
    </source>
</reference>
<proteinExistence type="predicted"/>
<accession>A0A0P1LGS7</accession>
<accession>A0A0S4N506</accession>
<evidence type="ECO:0000313" key="2">
    <source>
        <dbReference type="EMBL" id="CUU06354.1"/>
    </source>
</evidence>
<gene>
    <name evidence="2" type="ORF">JGI4_01473</name>
    <name evidence="1" type="ORF">JGI8_01294</name>
</gene>
<keyword evidence="4" id="KW-1185">Reference proteome</keyword>
<dbReference type="STRING" id="1633631.GCA_001442925_01468"/>
<accession>A0A0P1MAS0</accession>
<dbReference type="RefSeq" id="WP_047133859.1">
    <property type="nucleotide sequence ID" value="NZ_CZVI01000017.1"/>
</dbReference>
<sequence length="103" mass="12555">MKEMKELQILKDNWEEFLKFMKEHYPLYHLSNVFVRDIEYAIKNYFLNKGRKISFAEAEYLAGEFAKFMVEKGIFKPVKNEFNKVWVLNYPEFKKQSVQSQEK</sequence>
<dbReference type="AlphaFoldDB" id="A0A0P1MAS0"/>
<protein>
    <submittedName>
        <fullName evidence="2">Uncharacterized protein</fullName>
    </submittedName>
</protein>
<accession>A0A0P1MPV8</accession>
<accession>A0A0P1LYB4</accession>
<dbReference type="Proteomes" id="UP000182200">
    <property type="component" value="Unassembled WGS sequence"/>
</dbReference>
<dbReference type="Proteomes" id="UP000182011">
    <property type="component" value="Unassembled WGS sequence"/>
</dbReference>
<evidence type="ECO:0000313" key="1">
    <source>
        <dbReference type="EMBL" id="CUS89266.1"/>
    </source>
</evidence>
<accession>A0A0P1LYY4</accession>
<accession>A0A0P1P2J7</accession>
<evidence type="ECO:0000313" key="3">
    <source>
        <dbReference type="Proteomes" id="UP000182011"/>
    </source>
</evidence>